<sequence>MRSQPLERFLKHELDGPDVPSELVDKAISLDQQIGQHEYNFRRAVRGRESIYAEVQDGSELARLLLHAIGFGMSKVFPIDVMAVSEELKKDSTSEVIAQLLSNAHATEYFSKAVRADYDNVHLVKQIPRVRAHGLCSDQLKFPRMSHCFAPSATKFYPFFCTLFVYQERLTSSFEVFIDSSLGDLRHQLFAALSDVGLQALADKLLDAAQARVTSANPGVAQGKQLAVPTDEFSVRNDHYLVLTPVPSVQMIYALDQAMELHWGSEWRGYQYMRLGGSKPHNMGSTVTNLNTKVSGEGIVNIRPMRAYVPPLRARLYATEDQLRERSFAYSTALEIKNLQALGHFREPYGNPKDFKRWVALLPAALMPVLEPIAALRECSRANLADTPFKFEIEKQFVCKTLPEQLLGRRASSQSYAVFGQHVASMIEARLMIYKDFAAGLGVRRKMAIARAAASLSRSLF</sequence>
<reference evidence="1 2" key="1">
    <citation type="journal article" date="2011" name="PLoS Pathog.">
        <title>Dynamic evolution of pathogenicity revealed by sequencing and comparative genomics of 19 Pseudomonas syringae isolates.</title>
        <authorList>
            <person name="Baltrus D.A."/>
            <person name="Nishimura M.T."/>
            <person name="Romanchuk A."/>
            <person name="Chang J.H."/>
            <person name="Mukhtar M.S."/>
            <person name="Cherkis K."/>
            <person name="Roach J."/>
            <person name="Grant S.R."/>
            <person name="Jones C.D."/>
            <person name="Dangl J.L."/>
        </authorList>
    </citation>
    <scope>NUCLEOTIDE SEQUENCE [LARGE SCALE GENOMIC DNA]</scope>
    <source>
        <strain evidence="1 2">M301315</strain>
    </source>
</reference>
<evidence type="ECO:0000313" key="2">
    <source>
        <dbReference type="Proteomes" id="UP000006426"/>
    </source>
</evidence>
<dbReference type="AlphaFoldDB" id="A0AAD0V9V1"/>
<dbReference type="Proteomes" id="UP000006426">
    <property type="component" value="Plasmid pmppla107"/>
</dbReference>
<keyword evidence="1" id="KW-0614">Plasmid</keyword>
<proteinExistence type="predicted"/>
<name>A0AAD0V9V1_PSEAV</name>
<dbReference type="EMBL" id="CP031226">
    <property type="protein sequence ID" value="AXH60023.1"/>
    <property type="molecule type" value="Genomic_DNA"/>
</dbReference>
<organism evidence="1 2">
    <name type="scientific">Pseudomonas amygdali pv. lachrymans str. M301315</name>
    <dbReference type="NCBI Taxonomy" id="629260"/>
    <lineage>
        <taxon>Bacteria</taxon>
        <taxon>Pseudomonadati</taxon>
        <taxon>Pseudomonadota</taxon>
        <taxon>Gammaproteobacteria</taxon>
        <taxon>Pseudomonadales</taxon>
        <taxon>Pseudomonadaceae</taxon>
        <taxon>Pseudomonas</taxon>
        <taxon>Pseudomonas amygdali</taxon>
    </lineage>
</organism>
<gene>
    <name evidence="1" type="ORF">PLA107_032880</name>
</gene>
<geneLocation type="plasmid" evidence="2">
    <name>pmppla107</name>
</geneLocation>
<dbReference type="RefSeq" id="WP_005741644.1">
    <property type="nucleotide sequence ID" value="NZ_CP031226.1"/>
</dbReference>
<evidence type="ECO:0000313" key="1">
    <source>
        <dbReference type="EMBL" id="AXH60023.1"/>
    </source>
</evidence>
<protein>
    <submittedName>
        <fullName evidence="1">Uncharacterized protein</fullName>
    </submittedName>
</protein>
<accession>A0AAD0V9V1</accession>
<dbReference type="GeneID" id="39474339"/>